<dbReference type="RefSeq" id="WP_303902495.1">
    <property type="nucleotide sequence ID" value="NZ_DYXC01000032.1"/>
</dbReference>
<keyword evidence="6" id="KW-1003">Cell membrane</keyword>
<keyword evidence="5 6" id="KW-0472">Membrane</keyword>
<evidence type="ECO:0000313" key="8">
    <source>
        <dbReference type="Proteomes" id="UP000703315"/>
    </source>
</evidence>
<comment type="caution">
    <text evidence="7">The sequence shown here is derived from an EMBL/GenBank/DDBJ whole genome shotgun (WGS) entry which is preliminary data.</text>
</comment>
<comment type="subcellular location">
    <subcellularLocation>
        <location evidence="6">Cell membrane</location>
        <topology evidence="6">Multi-pass membrane protein</topology>
    </subcellularLocation>
    <subcellularLocation>
        <location evidence="1">Membrane</location>
        <topology evidence="1">Multi-pass membrane protein</topology>
    </subcellularLocation>
</comment>
<feature type="transmembrane region" description="Helical" evidence="6">
    <location>
        <begin position="68"/>
        <end position="88"/>
    </location>
</feature>
<proteinExistence type="inferred from homology"/>
<keyword evidence="4 6" id="KW-1133">Transmembrane helix</keyword>
<feature type="transmembrane region" description="Helical" evidence="6">
    <location>
        <begin position="43"/>
        <end position="62"/>
    </location>
</feature>
<evidence type="ECO:0000313" key="7">
    <source>
        <dbReference type="EMBL" id="HJF13700.1"/>
    </source>
</evidence>
<comment type="similarity">
    <text evidence="2 6">Belongs to the 4-toluene sulfonate uptake permease (TSUP) (TC 2.A.102) family.</text>
</comment>
<keyword evidence="3 6" id="KW-0812">Transmembrane</keyword>
<dbReference type="GO" id="GO:0005886">
    <property type="term" value="C:plasma membrane"/>
    <property type="evidence" value="ECO:0007669"/>
    <property type="project" value="UniProtKB-SubCell"/>
</dbReference>
<feature type="transmembrane region" description="Helical" evidence="6">
    <location>
        <begin position="134"/>
        <end position="162"/>
    </location>
</feature>
<dbReference type="InterPro" id="IPR002781">
    <property type="entry name" value="TM_pro_TauE-like"/>
</dbReference>
<feature type="transmembrane region" description="Helical" evidence="6">
    <location>
        <begin position="6"/>
        <end position="31"/>
    </location>
</feature>
<evidence type="ECO:0000256" key="4">
    <source>
        <dbReference type="ARBA" id="ARBA00022989"/>
    </source>
</evidence>
<reference evidence="7" key="2">
    <citation type="submission" date="2021-09" db="EMBL/GenBank/DDBJ databases">
        <authorList>
            <person name="Gilroy R."/>
        </authorList>
    </citation>
    <scope>NUCLEOTIDE SEQUENCE</scope>
    <source>
        <strain evidence="7">ChiHjej13B12-14962</strain>
    </source>
</reference>
<dbReference type="Pfam" id="PF01925">
    <property type="entry name" value="TauE"/>
    <property type="match status" value="1"/>
</dbReference>
<dbReference type="AlphaFoldDB" id="A0A921K6J6"/>
<gene>
    <name evidence="7" type="ORF">K8V32_02705</name>
</gene>
<dbReference type="InterPro" id="IPR051598">
    <property type="entry name" value="TSUP/Inactive_protease-like"/>
</dbReference>
<organism evidence="7 8">
    <name type="scientific">Enteractinococcus helveticum</name>
    <dbReference type="NCBI Taxonomy" id="1837282"/>
    <lineage>
        <taxon>Bacteria</taxon>
        <taxon>Bacillati</taxon>
        <taxon>Actinomycetota</taxon>
        <taxon>Actinomycetes</taxon>
        <taxon>Micrococcales</taxon>
        <taxon>Micrococcaceae</taxon>
    </lineage>
</organism>
<dbReference type="PANTHER" id="PTHR43701:SF2">
    <property type="entry name" value="MEMBRANE TRANSPORTER PROTEIN YJNA-RELATED"/>
    <property type="match status" value="1"/>
</dbReference>
<sequence length="251" mass="25887">MIFLGYLLALIVGVTLGLLGGGGSILTVPILNYVMGMEPQEAIASSLVIVAITSAVALIPHWRGNRVSFSVGLPFGLASMVGAFLGGWSAQFVPGYILMLIFAVIMIATSVNMIRGKRRATSDEPTQPSLLVSASIGAVVGAVTGLVGAGGGFLIVPALVLFGGLPMHLAIGTSLLTIVMKNAAALGGHIVSVSINWPVTMVFTAIAIVGSLIGARWVSKIQPDNLRVGFGWFVLIMGIAVISTELAPAFF</sequence>
<name>A0A921K6J6_9MICC</name>
<evidence type="ECO:0000256" key="3">
    <source>
        <dbReference type="ARBA" id="ARBA00022692"/>
    </source>
</evidence>
<dbReference type="PANTHER" id="PTHR43701">
    <property type="entry name" value="MEMBRANE TRANSPORTER PROTEIN MJ0441-RELATED"/>
    <property type="match status" value="1"/>
</dbReference>
<evidence type="ECO:0000256" key="5">
    <source>
        <dbReference type="ARBA" id="ARBA00023136"/>
    </source>
</evidence>
<reference evidence="7" key="1">
    <citation type="journal article" date="2021" name="PeerJ">
        <title>Extensive microbial diversity within the chicken gut microbiome revealed by metagenomics and culture.</title>
        <authorList>
            <person name="Gilroy R."/>
            <person name="Ravi A."/>
            <person name="Getino M."/>
            <person name="Pursley I."/>
            <person name="Horton D.L."/>
            <person name="Alikhan N.F."/>
            <person name="Baker D."/>
            <person name="Gharbi K."/>
            <person name="Hall N."/>
            <person name="Watson M."/>
            <person name="Adriaenssens E.M."/>
            <person name="Foster-Nyarko E."/>
            <person name="Jarju S."/>
            <person name="Secka A."/>
            <person name="Antonio M."/>
            <person name="Oren A."/>
            <person name="Chaudhuri R.R."/>
            <person name="La Ragione R."/>
            <person name="Hildebrand F."/>
            <person name="Pallen M.J."/>
        </authorList>
    </citation>
    <scope>NUCLEOTIDE SEQUENCE</scope>
    <source>
        <strain evidence="7">ChiHjej13B12-14962</strain>
    </source>
</reference>
<protein>
    <recommendedName>
        <fullName evidence="6">Probable membrane transporter protein</fullName>
    </recommendedName>
</protein>
<evidence type="ECO:0000256" key="1">
    <source>
        <dbReference type="ARBA" id="ARBA00004141"/>
    </source>
</evidence>
<feature type="transmembrane region" description="Helical" evidence="6">
    <location>
        <begin position="95"/>
        <end position="114"/>
    </location>
</feature>
<evidence type="ECO:0000256" key="6">
    <source>
        <dbReference type="RuleBase" id="RU363041"/>
    </source>
</evidence>
<feature type="transmembrane region" description="Helical" evidence="6">
    <location>
        <begin position="169"/>
        <end position="191"/>
    </location>
</feature>
<feature type="transmembrane region" description="Helical" evidence="6">
    <location>
        <begin position="230"/>
        <end position="250"/>
    </location>
</feature>
<dbReference type="Proteomes" id="UP000703315">
    <property type="component" value="Unassembled WGS sequence"/>
</dbReference>
<evidence type="ECO:0000256" key="2">
    <source>
        <dbReference type="ARBA" id="ARBA00009142"/>
    </source>
</evidence>
<feature type="transmembrane region" description="Helical" evidence="6">
    <location>
        <begin position="197"/>
        <end position="218"/>
    </location>
</feature>
<accession>A0A921K6J6</accession>
<dbReference type="EMBL" id="DYXC01000032">
    <property type="protein sequence ID" value="HJF13700.1"/>
    <property type="molecule type" value="Genomic_DNA"/>
</dbReference>